<evidence type="ECO:0000256" key="4">
    <source>
        <dbReference type="ARBA" id="ARBA00022741"/>
    </source>
</evidence>
<reference evidence="7" key="1">
    <citation type="submission" date="2018-05" db="EMBL/GenBank/DDBJ databases">
        <authorList>
            <person name="Lanie J.A."/>
            <person name="Ng W.-L."/>
            <person name="Kazmierczak K.M."/>
            <person name="Andrzejewski T.M."/>
            <person name="Davidsen T.M."/>
            <person name="Wayne K.J."/>
            <person name="Tettelin H."/>
            <person name="Glass J.I."/>
            <person name="Rusch D."/>
            <person name="Podicherti R."/>
            <person name="Tsui H.-C.T."/>
            <person name="Winkler M.E."/>
        </authorList>
    </citation>
    <scope>NUCLEOTIDE SEQUENCE</scope>
</reference>
<organism evidence="7">
    <name type="scientific">marine metagenome</name>
    <dbReference type="NCBI Taxonomy" id="408172"/>
    <lineage>
        <taxon>unclassified sequences</taxon>
        <taxon>metagenomes</taxon>
        <taxon>ecological metagenomes</taxon>
    </lineage>
</organism>
<dbReference type="GO" id="GO:0004618">
    <property type="term" value="F:phosphoglycerate kinase activity"/>
    <property type="evidence" value="ECO:0007669"/>
    <property type="project" value="UniProtKB-EC"/>
</dbReference>
<evidence type="ECO:0000256" key="6">
    <source>
        <dbReference type="ARBA" id="ARBA00022840"/>
    </source>
</evidence>
<evidence type="ECO:0000256" key="1">
    <source>
        <dbReference type="ARBA" id="ARBA00000642"/>
    </source>
</evidence>
<evidence type="ECO:0000313" key="7">
    <source>
        <dbReference type="EMBL" id="SVB95853.1"/>
    </source>
</evidence>
<protein>
    <recommendedName>
        <fullName evidence="2">phosphoglycerate kinase</fullName>
        <ecNumber evidence="2">2.7.2.3</ecNumber>
    </recommendedName>
</protein>
<dbReference type="PANTHER" id="PTHR11406">
    <property type="entry name" value="PHOSPHOGLYCERATE KINASE"/>
    <property type="match status" value="1"/>
</dbReference>
<dbReference type="GO" id="GO:0006094">
    <property type="term" value="P:gluconeogenesis"/>
    <property type="evidence" value="ECO:0007669"/>
    <property type="project" value="TreeGrafter"/>
</dbReference>
<sequence length="81" mass="8565">MTRVTAMLPTLRTLLAAGAAVVVMSHRGRPNGETPEEFSMAPVAEAIRLMLGHEVILLEDCIGDKVETAVQALVPGDVALL</sequence>
<keyword evidence="6" id="KW-0067">ATP-binding</keyword>
<evidence type="ECO:0000256" key="3">
    <source>
        <dbReference type="ARBA" id="ARBA00022679"/>
    </source>
</evidence>
<accession>A0A382IAB0</accession>
<keyword evidence="3" id="KW-0808">Transferase</keyword>
<dbReference type="InterPro" id="IPR036043">
    <property type="entry name" value="Phosphoglycerate_kinase_sf"/>
</dbReference>
<keyword evidence="4" id="KW-0547">Nucleotide-binding</keyword>
<evidence type="ECO:0000256" key="5">
    <source>
        <dbReference type="ARBA" id="ARBA00022777"/>
    </source>
</evidence>
<proteinExistence type="predicted"/>
<dbReference type="GO" id="GO:0005829">
    <property type="term" value="C:cytosol"/>
    <property type="evidence" value="ECO:0007669"/>
    <property type="project" value="TreeGrafter"/>
</dbReference>
<name>A0A382IAB0_9ZZZZ</name>
<gene>
    <name evidence="7" type="ORF">METZ01_LOCUS248707</name>
</gene>
<dbReference type="Pfam" id="PF00162">
    <property type="entry name" value="PGK"/>
    <property type="match status" value="1"/>
</dbReference>
<dbReference type="AlphaFoldDB" id="A0A382IAB0"/>
<comment type="catalytic activity">
    <reaction evidence="1">
        <text>(2R)-3-phosphoglycerate + ATP = (2R)-3-phospho-glyceroyl phosphate + ADP</text>
        <dbReference type="Rhea" id="RHEA:14801"/>
        <dbReference type="ChEBI" id="CHEBI:30616"/>
        <dbReference type="ChEBI" id="CHEBI:57604"/>
        <dbReference type="ChEBI" id="CHEBI:58272"/>
        <dbReference type="ChEBI" id="CHEBI:456216"/>
        <dbReference type="EC" id="2.7.2.3"/>
    </reaction>
</comment>
<dbReference type="GO" id="GO:0005524">
    <property type="term" value="F:ATP binding"/>
    <property type="evidence" value="ECO:0007669"/>
    <property type="project" value="UniProtKB-KW"/>
</dbReference>
<evidence type="ECO:0000256" key="2">
    <source>
        <dbReference type="ARBA" id="ARBA00013061"/>
    </source>
</evidence>
<dbReference type="EMBL" id="UINC01065807">
    <property type="protein sequence ID" value="SVB95853.1"/>
    <property type="molecule type" value="Genomic_DNA"/>
</dbReference>
<dbReference type="SUPFAM" id="SSF53748">
    <property type="entry name" value="Phosphoglycerate kinase"/>
    <property type="match status" value="1"/>
</dbReference>
<dbReference type="GO" id="GO:0043531">
    <property type="term" value="F:ADP binding"/>
    <property type="evidence" value="ECO:0007669"/>
    <property type="project" value="TreeGrafter"/>
</dbReference>
<dbReference type="EC" id="2.7.2.3" evidence="2"/>
<dbReference type="GO" id="GO:0006096">
    <property type="term" value="P:glycolytic process"/>
    <property type="evidence" value="ECO:0007669"/>
    <property type="project" value="InterPro"/>
</dbReference>
<keyword evidence="5" id="KW-0418">Kinase</keyword>
<dbReference type="Gene3D" id="3.40.50.1260">
    <property type="entry name" value="Phosphoglycerate kinase, N-terminal domain"/>
    <property type="match status" value="1"/>
</dbReference>
<dbReference type="InterPro" id="IPR001576">
    <property type="entry name" value="Phosphoglycerate_kinase"/>
</dbReference>
<feature type="non-terminal residue" evidence="7">
    <location>
        <position position="81"/>
    </location>
</feature>
<dbReference type="PANTHER" id="PTHR11406:SF23">
    <property type="entry name" value="PHOSPHOGLYCERATE KINASE 1, CHLOROPLASTIC-RELATED"/>
    <property type="match status" value="1"/>
</dbReference>
<dbReference type="InterPro" id="IPR015824">
    <property type="entry name" value="Phosphoglycerate_kinase_N"/>
</dbReference>